<dbReference type="SUPFAM" id="SSF51316">
    <property type="entry name" value="Mss4-like"/>
    <property type="match status" value="1"/>
</dbReference>
<dbReference type="Proteomes" id="UP001141806">
    <property type="component" value="Unassembled WGS sequence"/>
</dbReference>
<dbReference type="InterPro" id="IPR011057">
    <property type="entry name" value="Mss4-like_sf"/>
</dbReference>
<dbReference type="PANTHER" id="PTHR33674">
    <property type="entry name" value="METHIONINE-S-OXIDE REDUCTASE"/>
    <property type="match status" value="1"/>
</dbReference>
<keyword evidence="2" id="KW-1185">Reference proteome</keyword>
<dbReference type="InterPro" id="IPR045282">
    <property type="entry name" value="At4g08330-like"/>
</dbReference>
<evidence type="ECO:0000313" key="2">
    <source>
        <dbReference type="Proteomes" id="UP001141806"/>
    </source>
</evidence>
<gene>
    <name evidence="1" type="ORF">NE237_016514</name>
</gene>
<name>A0A9Q0HF54_9MAGN</name>
<reference evidence="1" key="1">
    <citation type="journal article" date="2023" name="Plant J.">
        <title>The genome of the king protea, Protea cynaroides.</title>
        <authorList>
            <person name="Chang J."/>
            <person name="Duong T.A."/>
            <person name="Schoeman C."/>
            <person name="Ma X."/>
            <person name="Roodt D."/>
            <person name="Barker N."/>
            <person name="Li Z."/>
            <person name="Van de Peer Y."/>
            <person name="Mizrachi E."/>
        </authorList>
    </citation>
    <scope>NUCLEOTIDE SEQUENCE</scope>
    <source>
        <tissue evidence="1">Young leaves</tissue>
    </source>
</reference>
<protein>
    <recommendedName>
        <fullName evidence="3">MsrB domain-containing protein</fullName>
    </recommendedName>
</protein>
<accession>A0A9Q0HF54</accession>
<dbReference type="EMBL" id="JAMYWD010000007">
    <property type="protein sequence ID" value="KAJ4964665.1"/>
    <property type="molecule type" value="Genomic_DNA"/>
</dbReference>
<sequence length="125" mass="14001">MASIYTCAECGANLNLSTSQLFPPDFYFEAGNKGTLSFAAIDGTKFRFEKEDKLMPFFETVNYWGIQRIRTKIKCNSCGNLVGYIYGDGPPFTDSPGQMHMGPSQVIPRAPRILKLVYFIVLARV</sequence>
<dbReference type="AlphaFoldDB" id="A0A9Q0HF54"/>
<organism evidence="1 2">
    <name type="scientific">Protea cynaroides</name>
    <dbReference type="NCBI Taxonomy" id="273540"/>
    <lineage>
        <taxon>Eukaryota</taxon>
        <taxon>Viridiplantae</taxon>
        <taxon>Streptophyta</taxon>
        <taxon>Embryophyta</taxon>
        <taxon>Tracheophyta</taxon>
        <taxon>Spermatophyta</taxon>
        <taxon>Magnoliopsida</taxon>
        <taxon>Proteales</taxon>
        <taxon>Proteaceae</taxon>
        <taxon>Protea</taxon>
    </lineage>
</organism>
<proteinExistence type="predicted"/>
<comment type="caution">
    <text evidence="1">The sequence shown here is derived from an EMBL/GenBank/DDBJ whole genome shotgun (WGS) entry which is preliminary data.</text>
</comment>
<dbReference type="Pfam" id="PF24046">
    <property type="entry name" value="At4g08330"/>
    <property type="match status" value="1"/>
</dbReference>
<dbReference type="OrthoDB" id="2015559at2759"/>
<evidence type="ECO:0000313" key="1">
    <source>
        <dbReference type="EMBL" id="KAJ4964665.1"/>
    </source>
</evidence>
<evidence type="ECO:0008006" key="3">
    <source>
        <dbReference type="Google" id="ProtNLM"/>
    </source>
</evidence>
<dbReference type="PANTHER" id="PTHR33674:SF5">
    <property type="entry name" value="METHIONINE-S-OXIDE REDUCTASE"/>
    <property type="match status" value="1"/>
</dbReference>